<dbReference type="AlphaFoldDB" id="A0A4Z2E2Z6"/>
<dbReference type="EMBL" id="SRLO01021176">
    <property type="protein sequence ID" value="TNN22752.1"/>
    <property type="molecule type" value="Genomic_DNA"/>
</dbReference>
<organism evidence="2 3">
    <name type="scientific">Liparis tanakae</name>
    <name type="common">Tanaka's snailfish</name>
    <dbReference type="NCBI Taxonomy" id="230148"/>
    <lineage>
        <taxon>Eukaryota</taxon>
        <taxon>Metazoa</taxon>
        <taxon>Chordata</taxon>
        <taxon>Craniata</taxon>
        <taxon>Vertebrata</taxon>
        <taxon>Euteleostomi</taxon>
        <taxon>Actinopterygii</taxon>
        <taxon>Neopterygii</taxon>
        <taxon>Teleostei</taxon>
        <taxon>Neoteleostei</taxon>
        <taxon>Acanthomorphata</taxon>
        <taxon>Eupercaria</taxon>
        <taxon>Perciformes</taxon>
        <taxon>Cottioidei</taxon>
        <taxon>Cottales</taxon>
        <taxon>Liparidae</taxon>
        <taxon>Liparis</taxon>
    </lineage>
</organism>
<accession>A0A4Z2E2Z6</accession>
<sequence>MAAALQRNHPVVTDGNYSSQNASLLGLDKPGLKGPPGRG</sequence>
<evidence type="ECO:0000313" key="2">
    <source>
        <dbReference type="EMBL" id="TNN22752.1"/>
    </source>
</evidence>
<protein>
    <submittedName>
        <fullName evidence="2">Uncharacterized protein</fullName>
    </submittedName>
</protein>
<reference evidence="2 3" key="1">
    <citation type="submission" date="2019-03" db="EMBL/GenBank/DDBJ databases">
        <title>First draft genome of Liparis tanakae, snailfish: a comprehensive survey of snailfish specific genes.</title>
        <authorList>
            <person name="Kim W."/>
            <person name="Song I."/>
            <person name="Jeong J.-H."/>
            <person name="Kim D."/>
            <person name="Kim S."/>
            <person name="Ryu S."/>
            <person name="Song J.Y."/>
            <person name="Lee S.K."/>
        </authorList>
    </citation>
    <scope>NUCLEOTIDE SEQUENCE [LARGE SCALE GENOMIC DNA]</scope>
    <source>
        <tissue evidence="2">Muscle</tissue>
    </source>
</reference>
<proteinExistence type="predicted"/>
<dbReference type="Proteomes" id="UP000314294">
    <property type="component" value="Unassembled WGS sequence"/>
</dbReference>
<gene>
    <name evidence="2" type="ORF">EYF80_067133</name>
</gene>
<keyword evidence="3" id="KW-1185">Reference proteome</keyword>
<evidence type="ECO:0000256" key="1">
    <source>
        <dbReference type="SAM" id="MobiDB-lite"/>
    </source>
</evidence>
<evidence type="ECO:0000313" key="3">
    <source>
        <dbReference type="Proteomes" id="UP000314294"/>
    </source>
</evidence>
<name>A0A4Z2E2Z6_9TELE</name>
<comment type="caution">
    <text evidence="2">The sequence shown here is derived from an EMBL/GenBank/DDBJ whole genome shotgun (WGS) entry which is preliminary data.</text>
</comment>
<feature type="region of interest" description="Disordered" evidence="1">
    <location>
        <begin position="1"/>
        <end position="39"/>
    </location>
</feature>